<dbReference type="AlphaFoldDB" id="A0A2R6A7J9"/>
<name>A0A2R6A7J9_9ARCH</name>
<keyword evidence="2" id="KW-1133">Transmembrane helix</keyword>
<organism evidence="3 4">
    <name type="scientific">Candidatus Marsarchaeota G1 archaeon BE_D</name>
    <dbReference type="NCBI Taxonomy" id="1978156"/>
    <lineage>
        <taxon>Archaea</taxon>
        <taxon>Candidatus Marsarchaeota</taxon>
        <taxon>Candidatus Marsarchaeota group 1</taxon>
    </lineage>
</organism>
<feature type="coiled-coil region" evidence="1">
    <location>
        <begin position="71"/>
        <end position="102"/>
    </location>
</feature>
<evidence type="ECO:0000256" key="2">
    <source>
        <dbReference type="SAM" id="Phobius"/>
    </source>
</evidence>
<evidence type="ECO:0000256" key="1">
    <source>
        <dbReference type="SAM" id="Coils"/>
    </source>
</evidence>
<reference evidence="3 4" key="1">
    <citation type="submission" date="2017-04" db="EMBL/GenBank/DDBJ databases">
        <title>Novel microbial lineages endemic to geothermal iron-oxide mats fill important gaps in the evolutionary history of Archaea.</title>
        <authorList>
            <person name="Jay Z.J."/>
            <person name="Beam J.P."/>
            <person name="Dlakic M."/>
            <person name="Rusch D.B."/>
            <person name="Kozubal M.A."/>
            <person name="Inskeep W.P."/>
        </authorList>
    </citation>
    <scope>NUCLEOTIDE SEQUENCE [LARGE SCALE GENOMIC DNA]</scope>
    <source>
        <strain evidence="3">BE_D</strain>
    </source>
</reference>
<keyword evidence="1" id="KW-0175">Coiled coil</keyword>
<sequence>MAYTESIFSIPEILGGGSNIHVSLVRQLIDELKVDSNAQKELAERLALTISEDTNLRVLLLNALIAEAATKRDIESAKGELKQEISAVRSELKQEISELRADMRTYFYGFMGGILATILTVVLITLNSYNSQLMVISFL</sequence>
<dbReference type="Gene3D" id="6.10.250.2700">
    <property type="match status" value="1"/>
</dbReference>
<accession>A0A2R6A7J9</accession>
<feature type="transmembrane region" description="Helical" evidence="2">
    <location>
        <begin position="106"/>
        <end position="129"/>
    </location>
</feature>
<keyword evidence="2" id="KW-0812">Transmembrane</keyword>
<gene>
    <name evidence="3" type="ORF">B9Q02_11765</name>
</gene>
<protein>
    <recommendedName>
        <fullName evidence="5">DUF1640 domain-containing protein</fullName>
    </recommendedName>
</protein>
<proteinExistence type="predicted"/>
<evidence type="ECO:0000313" key="4">
    <source>
        <dbReference type="Proteomes" id="UP000240569"/>
    </source>
</evidence>
<dbReference type="Proteomes" id="UP000240569">
    <property type="component" value="Unassembled WGS sequence"/>
</dbReference>
<evidence type="ECO:0000313" key="3">
    <source>
        <dbReference type="EMBL" id="PSN82376.1"/>
    </source>
</evidence>
<evidence type="ECO:0008006" key="5">
    <source>
        <dbReference type="Google" id="ProtNLM"/>
    </source>
</evidence>
<comment type="caution">
    <text evidence="3">The sequence shown here is derived from an EMBL/GenBank/DDBJ whole genome shotgun (WGS) entry which is preliminary data.</text>
</comment>
<keyword evidence="2" id="KW-0472">Membrane</keyword>
<dbReference type="EMBL" id="NEXD01000158">
    <property type="protein sequence ID" value="PSN82376.1"/>
    <property type="molecule type" value="Genomic_DNA"/>
</dbReference>